<sequence>MLILYVQIWNVGYLGPLWTISPASFFQTGTTLNQQGFEEGESLHLFLGR</sequence>
<dbReference type="AlphaFoldDB" id="A0AAP0P1J7"/>
<dbReference type="EMBL" id="JBBNAG010000006">
    <property type="protein sequence ID" value="KAK9125470.1"/>
    <property type="molecule type" value="Genomic_DNA"/>
</dbReference>
<name>A0AAP0P1J7_9MAGN</name>
<evidence type="ECO:0000313" key="1">
    <source>
        <dbReference type="EMBL" id="KAK9125470.1"/>
    </source>
</evidence>
<gene>
    <name evidence="1" type="ORF">Scep_014316</name>
</gene>
<accession>A0AAP0P1J7</accession>
<protein>
    <submittedName>
        <fullName evidence="1">Uncharacterized protein</fullName>
    </submittedName>
</protein>
<reference evidence="1 2" key="1">
    <citation type="submission" date="2024-01" db="EMBL/GenBank/DDBJ databases">
        <title>Genome assemblies of Stephania.</title>
        <authorList>
            <person name="Yang L."/>
        </authorList>
    </citation>
    <scope>NUCLEOTIDE SEQUENCE [LARGE SCALE GENOMIC DNA]</scope>
    <source>
        <strain evidence="1">JXDWG</strain>
        <tissue evidence="1">Leaf</tissue>
    </source>
</reference>
<comment type="caution">
    <text evidence="1">The sequence shown here is derived from an EMBL/GenBank/DDBJ whole genome shotgun (WGS) entry which is preliminary data.</text>
</comment>
<evidence type="ECO:0000313" key="2">
    <source>
        <dbReference type="Proteomes" id="UP001419268"/>
    </source>
</evidence>
<proteinExistence type="predicted"/>
<keyword evidence="2" id="KW-1185">Reference proteome</keyword>
<organism evidence="1 2">
    <name type="scientific">Stephania cephalantha</name>
    <dbReference type="NCBI Taxonomy" id="152367"/>
    <lineage>
        <taxon>Eukaryota</taxon>
        <taxon>Viridiplantae</taxon>
        <taxon>Streptophyta</taxon>
        <taxon>Embryophyta</taxon>
        <taxon>Tracheophyta</taxon>
        <taxon>Spermatophyta</taxon>
        <taxon>Magnoliopsida</taxon>
        <taxon>Ranunculales</taxon>
        <taxon>Menispermaceae</taxon>
        <taxon>Menispermoideae</taxon>
        <taxon>Cissampelideae</taxon>
        <taxon>Stephania</taxon>
    </lineage>
</organism>
<dbReference type="Proteomes" id="UP001419268">
    <property type="component" value="Unassembled WGS sequence"/>
</dbReference>